<protein>
    <recommendedName>
        <fullName evidence="4">PknH-like extracellular domain-containing protein</fullName>
    </recommendedName>
</protein>
<evidence type="ECO:0000313" key="3">
    <source>
        <dbReference type="Proteomes" id="UP001059617"/>
    </source>
</evidence>
<evidence type="ECO:0000313" key="2">
    <source>
        <dbReference type="EMBL" id="UWP87156.1"/>
    </source>
</evidence>
<evidence type="ECO:0008006" key="4">
    <source>
        <dbReference type="Google" id="ProtNLM"/>
    </source>
</evidence>
<accession>A0ABY5WCW0</accession>
<reference evidence="2" key="1">
    <citation type="submission" date="2021-04" db="EMBL/GenBank/DDBJ databases">
        <authorList>
            <person name="Hartkoorn R.C."/>
            <person name="Beaudoing E."/>
            <person name="Hot D."/>
        </authorList>
    </citation>
    <scope>NUCLEOTIDE SEQUENCE</scope>
    <source>
        <strain evidence="2">NRRL B-16292</strain>
    </source>
</reference>
<reference evidence="2" key="2">
    <citation type="submission" date="2022-09" db="EMBL/GenBank/DDBJ databases">
        <title>Biosynthetic gene clusters of Dactylosporangioum fulvum.</title>
        <authorList>
            <person name="Caradec T."/>
        </authorList>
    </citation>
    <scope>NUCLEOTIDE SEQUENCE</scope>
    <source>
        <strain evidence="2">NRRL B-16292</strain>
    </source>
</reference>
<keyword evidence="3" id="KW-1185">Reference proteome</keyword>
<proteinExistence type="predicted"/>
<evidence type="ECO:0000256" key="1">
    <source>
        <dbReference type="SAM" id="SignalP"/>
    </source>
</evidence>
<keyword evidence="1" id="KW-0732">Signal</keyword>
<name>A0ABY5WCW0_9ACTN</name>
<gene>
    <name evidence="2" type="ORF">Dfulv_24100</name>
</gene>
<sequence length="222" mass="22796">MLRRSAAAALCLVMLTLAGCAPRYVRAEVLPSAAAPSATDLRPALLTQADLPAGFIQMTTVTDADGTVNIGGGDFPGCPALEPMTTEHTTAAATTFSKGVTGPYVTHAVIRFPAGEATAAMTTLAGTVESCRSFSQQLAGVTVRFDLTPTRPAATLGDQVVGLRMVGTTDFNLSVTAEIVAVRRGDLVLWLNDMAIGRDGSGVAGTLAPAAAERCAQRLEGC</sequence>
<dbReference type="Proteomes" id="UP001059617">
    <property type="component" value="Chromosome"/>
</dbReference>
<dbReference type="EMBL" id="CP073720">
    <property type="protein sequence ID" value="UWP87156.1"/>
    <property type="molecule type" value="Genomic_DNA"/>
</dbReference>
<feature type="signal peptide" evidence="1">
    <location>
        <begin position="1"/>
        <end position="27"/>
    </location>
</feature>
<feature type="chain" id="PRO_5047548305" description="PknH-like extracellular domain-containing protein" evidence="1">
    <location>
        <begin position="28"/>
        <end position="222"/>
    </location>
</feature>
<dbReference type="PROSITE" id="PS51257">
    <property type="entry name" value="PROKAR_LIPOPROTEIN"/>
    <property type="match status" value="1"/>
</dbReference>
<dbReference type="RefSeq" id="WP_259867062.1">
    <property type="nucleotide sequence ID" value="NZ_BAAAST010000123.1"/>
</dbReference>
<organism evidence="2 3">
    <name type="scientific">Dactylosporangium fulvum</name>
    <dbReference type="NCBI Taxonomy" id="53359"/>
    <lineage>
        <taxon>Bacteria</taxon>
        <taxon>Bacillati</taxon>
        <taxon>Actinomycetota</taxon>
        <taxon>Actinomycetes</taxon>
        <taxon>Micromonosporales</taxon>
        <taxon>Micromonosporaceae</taxon>
        <taxon>Dactylosporangium</taxon>
    </lineage>
</organism>